<name>A0A382XQ82_9ZZZZ</name>
<sequence length="140" mass="14788">MPEGTTVYLEFRDSLSSKTAIEGQRFNLRVEDDVSVNGNVVIPRGSTAVGTVAAAQKRRMLGRQGELNLVLSYALVNDQRIPLRGSKTQEGKRKVGAAAALTVAFGGLGLLKRGKDVEIPAGTPITGYVDVSTVIKTSGS</sequence>
<protein>
    <submittedName>
        <fullName evidence="1">Uncharacterized protein</fullName>
    </submittedName>
</protein>
<dbReference type="EMBL" id="UINC01169462">
    <property type="protein sequence ID" value="SVD73010.1"/>
    <property type="molecule type" value="Genomic_DNA"/>
</dbReference>
<accession>A0A382XQ82</accession>
<evidence type="ECO:0000313" key="1">
    <source>
        <dbReference type="EMBL" id="SVD73010.1"/>
    </source>
</evidence>
<dbReference type="AlphaFoldDB" id="A0A382XQ82"/>
<organism evidence="1">
    <name type="scientific">marine metagenome</name>
    <dbReference type="NCBI Taxonomy" id="408172"/>
    <lineage>
        <taxon>unclassified sequences</taxon>
        <taxon>metagenomes</taxon>
        <taxon>ecological metagenomes</taxon>
    </lineage>
</organism>
<gene>
    <name evidence="1" type="ORF">METZ01_LOCUS425864</name>
</gene>
<proteinExistence type="predicted"/>
<reference evidence="1" key="1">
    <citation type="submission" date="2018-05" db="EMBL/GenBank/DDBJ databases">
        <authorList>
            <person name="Lanie J.A."/>
            <person name="Ng W.-L."/>
            <person name="Kazmierczak K.M."/>
            <person name="Andrzejewski T.M."/>
            <person name="Davidsen T.M."/>
            <person name="Wayne K.J."/>
            <person name="Tettelin H."/>
            <person name="Glass J.I."/>
            <person name="Rusch D."/>
            <person name="Podicherti R."/>
            <person name="Tsui H.-C.T."/>
            <person name="Winkler M.E."/>
        </authorList>
    </citation>
    <scope>NUCLEOTIDE SEQUENCE</scope>
</reference>